<reference evidence="14 15" key="1">
    <citation type="submission" date="2019-05" db="EMBL/GenBank/DDBJ databases">
        <title>Mikania micrantha, genome provides insights into the molecular mechanism of rapid growth.</title>
        <authorList>
            <person name="Liu B."/>
        </authorList>
    </citation>
    <scope>NUCLEOTIDE SEQUENCE [LARGE SCALE GENOMIC DNA]</scope>
    <source>
        <strain evidence="14">NLD-2019</strain>
        <tissue evidence="14">Leaf</tissue>
    </source>
</reference>
<protein>
    <submittedName>
        <fullName evidence="14">Uncharacterized protein</fullName>
    </submittedName>
</protein>
<evidence type="ECO:0000256" key="7">
    <source>
        <dbReference type="ARBA" id="ARBA00022737"/>
    </source>
</evidence>
<name>A0A5N6LYH7_9ASTR</name>
<keyword evidence="9" id="KW-0472">Membrane</keyword>
<dbReference type="SMART" id="SM00369">
    <property type="entry name" value="LRR_TYP"/>
    <property type="match status" value="8"/>
</dbReference>
<dbReference type="Pfam" id="PF23598">
    <property type="entry name" value="LRR_14"/>
    <property type="match status" value="1"/>
</dbReference>
<keyword evidence="10" id="KW-0325">Glycoprotein</keyword>
<dbReference type="GO" id="GO:0005886">
    <property type="term" value="C:plasma membrane"/>
    <property type="evidence" value="ECO:0007669"/>
    <property type="project" value="UniProtKB-SubCell"/>
</dbReference>
<sequence length="908" mass="102186">MASFFLQTISLANLLVVLSCSASLLSHDEECSALFEFKQTMFYQDYDYGLHKLDSWRILIKTNTSENGSGSDCCLWDGVECSNEWHVIGLDLGKSSLSGVINSSSTLFKLVHLQMLNLSMNFFESQIPSEIAWLKQLRSLDLSYSLFNGQIPNEISYLVQLSTLDLSGNPLKLQSHGLEYLLQNMTRLESLHLSGVELRSSVPCFLANFSSLRSIELIDCQLQDEFPSAMFHLPKLKHILLRDNSNLTGSLPEFHNNSLLQYLDVSSTGFTGIISESIGNLNHLEALALGKCHFSGHIPGSLLNLTQLTYLTISKNEFTGLVPSFASLSKLTVLVLGYNSFDIGREYNWINKLSKLRTLYLDHMNIQDEILPYLANLTKLNAVSMRRNFIFGRIPTSFLNRTQLIAIDLQGNQLQGQISRSFLNFKSLEYLAVAYNNFSGTVGIESFTGLKKLEYLTLDGNRLSFITTNYTNDTQQELRYLGLSSCNLKEFPAFLQLQTKMEYLLLNDNEITGLIPNWVWNNSRKTLRMLALTDNFISGFHGHPHFLPWISLEVFDMSNNQLQGQLLIPPETIVIYVVSNNNFTGDIPPSICELKSLRVLDLSSNKMSRTLPPCLGNLINLLSILDLKGNNFHGPMVNTCKQGSLLKKIDLSENLFTGQVSKSLANCTNLEFLSLADNSFEDIFPLWLGTLPKLQVLLLRSNKFYGTLESLSTINSPFLTLRIIDISNNYFTGQLPIKSFQTWKAMKSVYIGESTAMESKIPIDKGNSFEFPYSMTLTNKGVKRAYQKILNIFTAIDLSCNNFEGQIPQSLQDLNGLQSLNLSNNHLTGRILPSFGNLKNLESLDLSQNELSGHIPQQLLQLGFLSILNVSFNHLEGRIPQGKQFNTFENNSIHGQSLVMWRTIIQGM</sequence>
<dbReference type="InterPro" id="IPR032675">
    <property type="entry name" value="LRR_dom_sf"/>
</dbReference>
<keyword evidence="4" id="KW-0433">Leucine-rich repeat</keyword>
<evidence type="ECO:0000256" key="8">
    <source>
        <dbReference type="ARBA" id="ARBA00022989"/>
    </source>
</evidence>
<evidence type="ECO:0000256" key="6">
    <source>
        <dbReference type="ARBA" id="ARBA00022729"/>
    </source>
</evidence>
<evidence type="ECO:0000256" key="2">
    <source>
        <dbReference type="ARBA" id="ARBA00009592"/>
    </source>
</evidence>
<dbReference type="Gene3D" id="3.80.10.10">
    <property type="entry name" value="Ribonuclease Inhibitor"/>
    <property type="match status" value="3"/>
</dbReference>
<evidence type="ECO:0000313" key="15">
    <source>
        <dbReference type="Proteomes" id="UP000326396"/>
    </source>
</evidence>
<comment type="subcellular location">
    <subcellularLocation>
        <location evidence="1">Cell membrane</location>
        <topology evidence="1">Single-pass type I membrane protein</topology>
    </subcellularLocation>
</comment>
<dbReference type="SUPFAM" id="SSF52058">
    <property type="entry name" value="L domain-like"/>
    <property type="match status" value="2"/>
</dbReference>
<dbReference type="PANTHER" id="PTHR48061:SF12">
    <property type="entry name" value="DISEASE RESISTANCE LIKE PROTEIN"/>
    <property type="match status" value="1"/>
</dbReference>
<dbReference type="GO" id="GO:0051707">
    <property type="term" value="P:response to other organism"/>
    <property type="evidence" value="ECO:0007669"/>
    <property type="project" value="UniProtKB-ARBA"/>
</dbReference>
<accession>A0A5N6LYH7</accession>
<evidence type="ECO:0000313" key="14">
    <source>
        <dbReference type="EMBL" id="KAD3066687.1"/>
    </source>
</evidence>
<evidence type="ECO:0000256" key="3">
    <source>
        <dbReference type="ARBA" id="ARBA00022475"/>
    </source>
</evidence>
<dbReference type="Pfam" id="PF00560">
    <property type="entry name" value="LRR_1"/>
    <property type="match status" value="6"/>
</dbReference>
<dbReference type="OrthoDB" id="442066at2759"/>
<evidence type="ECO:0000256" key="11">
    <source>
        <dbReference type="SAM" id="SignalP"/>
    </source>
</evidence>
<dbReference type="InterPro" id="IPR013210">
    <property type="entry name" value="LRR_N_plant-typ"/>
</dbReference>
<feature type="chain" id="PRO_5024439438" evidence="11">
    <location>
        <begin position="27"/>
        <end position="908"/>
    </location>
</feature>
<keyword evidence="15" id="KW-1185">Reference proteome</keyword>
<dbReference type="InterPro" id="IPR046956">
    <property type="entry name" value="RLP23-like"/>
</dbReference>
<dbReference type="EMBL" id="SZYD01000017">
    <property type="protein sequence ID" value="KAD3066687.1"/>
    <property type="molecule type" value="Genomic_DNA"/>
</dbReference>
<dbReference type="PANTHER" id="PTHR48061">
    <property type="entry name" value="LEUCINE-RICH REPEAT RECEPTOR PROTEIN KINASE EMS1-LIKE-RELATED"/>
    <property type="match status" value="1"/>
</dbReference>
<keyword evidence="7" id="KW-0677">Repeat</keyword>
<evidence type="ECO:0000259" key="12">
    <source>
        <dbReference type="Pfam" id="PF08263"/>
    </source>
</evidence>
<keyword evidence="6 11" id="KW-0732">Signal</keyword>
<dbReference type="InterPro" id="IPR001611">
    <property type="entry name" value="Leu-rich_rpt"/>
</dbReference>
<feature type="signal peptide" evidence="11">
    <location>
        <begin position="1"/>
        <end position="26"/>
    </location>
</feature>
<keyword evidence="8" id="KW-1133">Transmembrane helix</keyword>
<evidence type="ECO:0000259" key="13">
    <source>
        <dbReference type="Pfam" id="PF23598"/>
    </source>
</evidence>
<dbReference type="AlphaFoldDB" id="A0A5N6LYH7"/>
<dbReference type="InterPro" id="IPR003591">
    <property type="entry name" value="Leu-rich_rpt_typical-subtyp"/>
</dbReference>
<keyword evidence="3" id="KW-1003">Cell membrane</keyword>
<feature type="domain" description="Disease resistance R13L4/SHOC-2-like LRR" evidence="13">
    <location>
        <begin position="212"/>
        <end position="460"/>
    </location>
</feature>
<evidence type="ECO:0000256" key="1">
    <source>
        <dbReference type="ARBA" id="ARBA00004251"/>
    </source>
</evidence>
<dbReference type="PRINTS" id="PR00019">
    <property type="entry name" value="LEURICHRPT"/>
</dbReference>
<dbReference type="Proteomes" id="UP000326396">
    <property type="component" value="Linkage Group LG7"/>
</dbReference>
<evidence type="ECO:0000256" key="4">
    <source>
        <dbReference type="ARBA" id="ARBA00022614"/>
    </source>
</evidence>
<dbReference type="FunFam" id="3.80.10.10:FF:000095">
    <property type="entry name" value="LRR receptor-like serine/threonine-protein kinase GSO1"/>
    <property type="match status" value="2"/>
</dbReference>
<evidence type="ECO:0000256" key="9">
    <source>
        <dbReference type="ARBA" id="ARBA00023136"/>
    </source>
</evidence>
<dbReference type="GO" id="GO:0006952">
    <property type="term" value="P:defense response"/>
    <property type="evidence" value="ECO:0007669"/>
    <property type="project" value="UniProtKB-ARBA"/>
</dbReference>
<comment type="similarity">
    <text evidence="2">Belongs to the RLP family.</text>
</comment>
<organism evidence="14 15">
    <name type="scientific">Mikania micrantha</name>
    <name type="common">bitter vine</name>
    <dbReference type="NCBI Taxonomy" id="192012"/>
    <lineage>
        <taxon>Eukaryota</taxon>
        <taxon>Viridiplantae</taxon>
        <taxon>Streptophyta</taxon>
        <taxon>Embryophyta</taxon>
        <taxon>Tracheophyta</taxon>
        <taxon>Spermatophyta</taxon>
        <taxon>Magnoliopsida</taxon>
        <taxon>eudicotyledons</taxon>
        <taxon>Gunneridae</taxon>
        <taxon>Pentapetalae</taxon>
        <taxon>asterids</taxon>
        <taxon>campanulids</taxon>
        <taxon>Asterales</taxon>
        <taxon>Asteraceae</taxon>
        <taxon>Asteroideae</taxon>
        <taxon>Heliantheae alliance</taxon>
        <taxon>Eupatorieae</taxon>
        <taxon>Mikania</taxon>
    </lineage>
</organism>
<dbReference type="InterPro" id="IPR055414">
    <property type="entry name" value="LRR_R13L4/SHOC2-like"/>
</dbReference>
<comment type="caution">
    <text evidence="14">The sequence shown here is derived from an EMBL/GenBank/DDBJ whole genome shotgun (WGS) entry which is preliminary data.</text>
</comment>
<keyword evidence="5" id="KW-0812">Transmembrane</keyword>
<dbReference type="Pfam" id="PF08263">
    <property type="entry name" value="LRRNT_2"/>
    <property type="match status" value="1"/>
</dbReference>
<feature type="domain" description="Leucine-rich repeat-containing N-terminal plant-type" evidence="12">
    <location>
        <begin position="28"/>
        <end position="82"/>
    </location>
</feature>
<evidence type="ECO:0000256" key="10">
    <source>
        <dbReference type="ARBA" id="ARBA00023180"/>
    </source>
</evidence>
<dbReference type="SUPFAM" id="SSF52047">
    <property type="entry name" value="RNI-like"/>
    <property type="match status" value="1"/>
</dbReference>
<evidence type="ECO:0000256" key="5">
    <source>
        <dbReference type="ARBA" id="ARBA00022692"/>
    </source>
</evidence>
<gene>
    <name evidence="14" type="ORF">E3N88_34567</name>
</gene>
<proteinExistence type="inferred from homology"/>